<dbReference type="OrthoDB" id="6283463at2759"/>
<proteinExistence type="inferred from homology"/>
<dbReference type="PROSITE" id="PS51634">
    <property type="entry name" value="CRC"/>
    <property type="match status" value="1"/>
</dbReference>
<dbReference type="InterPro" id="IPR028307">
    <property type="entry name" value="Lin-54_fam"/>
</dbReference>
<keyword evidence="4" id="KW-1185">Reference proteome</keyword>
<dbReference type="GO" id="GO:0006355">
    <property type="term" value="P:regulation of DNA-templated transcription"/>
    <property type="evidence" value="ECO:0007669"/>
    <property type="project" value="TreeGrafter"/>
</dbReference>
<dbReference type="PANTHER" id="PTHR12446">
    <property type="entry name" value="TESMIN/TSO1-RELATED"/>
    <property type="match status" value="1"/>
</dbReference>
<name>A0A1I8IZM4_9PLAT</name>
<protein>
    <submittedName>
        <fullName evidence="5">CRC domain-containing protein</fullName>
    </submittedName>
</protein>
<evidence type="ECO:0000313" key="5">
    <source>
        <dbReference type="WBParaSite" id="maker-uti_cns_0045346-snap-gene-1.21-mRNA-1"/>
    </source>
</evidence>
<reference evidence="5" key="1">
    <citation type="submission" date="2016-11" db="UniProtKB">
        <authorList>
            <consortium name="WormBaseParasite"/>
        </authorList>
    </citation>
    <scope>IDENTIFICATION</scope>
</reference>
<evidence type="ECO:0000313" key="4">
    <source>
        <dbReference type="Proteomes" id="UP000095280"/>
    </source>
</evidence>
<dbReference type="InterPro" id="IPR005172">
    <property type="entry name" value="CRC"/>
</dbReference>
<dbReference type="STRING" id="282301.A0A1I8IZM4"/>
<comment type="subcellular location">
    <subcellularLocation>
        <location evidence="1">Nucleus</location>
    </subcellularLocation>
</comment>
<dbReference type="GO" id="GO:0005634">
    <property type="term" value="C:nucleus"/>
    <property type="evidence" value="ECO:0007669"/>
    <property type="project" value="UniProtKB-SubCell"/>
</dbReference>
<dbReference type="Pfam" id="PF03638">
    <property type="entry name" value="TCR"/>
    <property type="match status" value="2"/>
</dbReference>
<dbReference type="Proteomes" id="UP000095280">
    <property type="component" value="Unplaced"/>
</dbReference>
<dbReference type="WBParaSite" id="maker-uti_cns_0045346-snap-gene-1.21-mRNA-1">
    <property type="protein sequence ID" value="maker-uti_cns_0045346-snap-gene-1.21-mRNA-1"/>
    <property type="gene ID" value="maker-uti_cns_0045346-snap-gene-1.21"/>
</dbReference>
<dbReference type="InterPro" id="IPR033467">
    <property type="entry name" value="Tesmin/TSO1-like_CXC"/>
</dbReference>
<evidence type="ECO:0000256" key="3">
    <source>
        <dbReference type="ARBA" id="ARBA00023242"/>
    </source>
</evidence>
<organism evidence="4 5">
    <name type="scientific">Macrostomum lignano</name>
    <dbReference type="NCBI Taxonomy" id="282301"/>
    <lineage>
        <taxon>Eukaryota</taxon>
        <taxon>Metazoa</taxon>
        <taxon>Spiralia</taxon>
        <taxon>Lophotrochozoa</taxon>
        <taxon>Platyhelminthes</taxon>
        <taxon>Rhabditophora</taxon>
        <taxon>Macrostomorpha</taxon>
        <taxon>Macrostomida</taxon>
        <taxon>Macrostomidae</taxon>
        <taxon>Macrostomum</taxon>
    </lineage>
</organism>
<dbReference type="AlphaFoldDB" id="A0A1I8IZM4"/>
<keyword evidence="3" id="KW-0539">Nucleus</keyword>
<dbReference type="PANTHER" id="PTHR12446:SF34">
    <property type="entry name" value="PROTEIN LIN-54 HOMOLOG"/>
    <property type="match status" value="1"/>
</dbReference>
<comment type="similarity">
    <text evidence="2">Belongs to the lin-54 family.</text>
</comment>
<evidence type="ECO:0000256" key="2">
    <source>
        <dbReference type="ARBA" id="ARBA00007267"/>
    </source>
</evidence>
<evidence type="ECO:0000256" key="1">
    <source>
        <dbReference type="ARBA" id="ARBA00004123"/>
    </source>
</evidence>
<accession>A0A1I8IZM4</accession>
<dbReference type="SMART" id="SM01114">
    <property type="entry name" value="CXC"/>
    <property type="match status" value="2"/>
</dbReference>
<sequence>MQRLVQHSEIIRPSMVLADESDGQLQYMVMSDASGSGIHHLQQTPQQQQQQAIYNPISYGSLSRKRSEPRIPRNFYQANTAAAASGQPSGEFRGCNCNKSHCLKLYCECFSEGQLCHNCNCNGCMNNLDFEQVRQKAIKSVLNRNPFAFHPKIGKGEGERRHNKGCNCKRSGCLKNYCECFEAKISCTNMCRCQGCKNTEESVHRRCLNKFMEATNKTAPPETGYRRNERPTDNTVADFLTKPVLEGVASCLVNRADLADKAEDLPAAQERAILQEFGDCLQQAIEGAASSRPVTAGAMSGSHHVSSFHHHRQSDIGGAGSSSAAAATAAVTSGLPVGASGPGGSGASLGLQQQSLDFGGHMKSEQVVIVDVI</sequence>